<feature type="transmembrane region" description="Helical" evidence="6">
    <location>
        <begin position="373"/>
        <end position="394"/>
    </location>
</feature>
<dbReference type="InterPro" id="IPR002528">
    <property type="entry name" value="MATE_fam"/>
</dbReference>
<feature type="transmembrane region" description="Helical" evidence="6">
    <location>
        <begin position="475"/>
        <end position="498"/>
    </location>
</feature>
<evidence type="ECO:0000256" key="1">
    <source>
        <dbReference type="ARBA" id="ARBA00004141"/>
    </source>
</evidence>
<dbReference type="CDD" id="cd13132">
    <property type="entry name" value="MATE_eukaryotic"/>
    <property type="match status" value="1"/>
</dbReference>
<dbReference type="Pfam" id="PF01554">
    <property type="entry name" value="MatE"/>
    <property type="match status" value="2"/>
</dbReference>
<sequence length="547" mass="59038">MSLDEETTLMDDKRVPVTELTPLLLDAQAYTSRNPLMSPGCSSLISTHALGEDMDIKITAPILWAEACRIMTLAWPIMVGYVLLTSLSVASVLSLGHIGTKELAASALTTMFCNVTGFSLGIGMNTAMDTLCSQAHTGSTDKYALGKHLQRSIVIMVVISIPISIMWLFTKEILLVFGQDPEISRLSGEFALWMLPGLLPYLIADSLKRYLQSQGIVKAAMCVIAFVAPLNIFLQWLLVWSSYSIGIVGAPIATSISNIFICILTICYVAFVEGKESWGGWEWKEALDFPKLWTYTKLGVPGVAMVCSEWWAFELVALASGMLGEQSLAAQSIILNTCSITYIPPMSFSIATSTRIGNSLGANRPFSAKVVATTSYIIGVLMAIANCLVLLSVRTNWGFLFTSDAGVVRVVSEVMPLVALFQISDCLCSIGGGVLRGCGRQHLGAYINLAGYYVFGLPIGIFLGFKMGLGLEGMWIGLTCALVATSCTIAWLVVWTDWPLEASNAMKLCRHSCADTDALLDAEVLLEDETDGCAGTPLHIHSVQAQA</sequence>
<keyword evidence="8" id="KW-1185">Reference proteome</keyword>
<keyword evidence="4 6" id="KW-1133">Transmembrane helix</keyword>
<name>A0ABQ8EVQ3_9FUNG</name>
<evidence type="ECO:0000256" key="5">
    <source>
        <dbReference type="ARBA" id="ARBA00023136"/>
    </source>
</evidence>
<accession>A0ABQ8EVQ3</accession>
<evidence type="ECO:0000313" key="7">
    <source>
        <dbReference type="EMBL" id="KAH6586170.1"/>
    </source>
</evidence>
<feature type="transmembrane region" description="Helical" evidence="6">
    <location>
        <begin position="190"/>
        <end position="207"/>
    </location>
</feature>
<feature type="transmembrane region" description="Helical" evidence="6">
    <location>
        <begin position="292"/>
        <end position="313"/>
    </location>
</feature>
<protein>
    <recommendedName>
        <fullName evidence="9">MATE efflux family protein</fullName>
    </recommendedName>
</protein>
<reference evidence="7 8" key="1">
    <citation type="submission" date="2021-02" db="EMBL/GenBank/DDBJ databases">
        <title>Variation within the Batrachochytrium salamandrivorans European outbreak.</title>
        <authorList>
            <person name="Kelly M."/>
            <person name="Pasmans F."/>
            <person name="Shea T.P."/>
            <person name="Munoz J.F."/>
            <person name="Carranza S."/>
            <person name="Cuomo C.A."/>
            <person name="Martel A."/>
        </authorList>
    </citation>
    <scope>NUCLEOTIDE SEQUENCE [LARGE SCALE GENOMIC DNA]</scope>
    <source>
        <strain evidence="7 8">AMFP18/2</strain>
    </source>
</reference>
<organism evidence="7 8">
    <name type="scientific">Batrachochytrium salamandrivorans</name>
    <dbReference type="NCBI Taxonomy" id="1357716"/>
    <lineage>
        <taxon>Eukaryota</taxon>
        <taxon>Fungi</taxon>
        <taxon>Fungi incertae sedis</taxon>
        <taxon>Chytridiomycota</taxon>
        <taxon>Chytridiomycota incertae sedis</taxon>
        <taxon>Chytridiomycetes</taxon>
        <taxon>Rhizophydiales</taxon>
        <taxon>Rhizophydiales incertae sedis</taxon>
        <taxon>Batrachochytrium</taxon>
    </lineage>
</organism>
<evidence type="ECO:0000256" key="2">
    <source>
        <dbReference type="ARBA" id="ARBA00010199"/>
    </source>
</evidence>
<evidence type="ECO:0000256" key="3">
    <source>
        <dbReference type="ARBA" id="ARBA00022692"/>
    </source>
</evidence>
<comment type="caution">
    <text evidence="7">The sequence shown here is derived from an EMBL/GenBank/DDBJ whole genome shotgun (WGS) entry which is preliminary data.</text>
</comment>
<proteinExistence type="inferred from homology"/>
<gene>
    <name evidence="7" type="ORF">BASA50_000636</name>
</gene>
<evidence type="ECO:0000256" key="6">
    <source>
        <dbReference type="SAM" id="Phobius"/>
    </source>
</evidence>
<feature type="transmembrane region" description="Helical" evidence="6">
    <location>
        <begin position="245"/>
        <end position="271"/>
    </location>
</feature>
<evidence type="ECO:0000256" key="4">
    <source>
        <dbReference type="ARBA" id="ARBA00022989"/>
    </source>
</evidence>
<feature type="transmembrane region" description="Helical" evidence="6">
    <location>
        <begin position="333"/>
        <end position="352"/>
    </location>
</feature>
<feature type="transmembrane region" description="Helical" evidence="6">
    <location>
        <begin position="152"/>
        <end position="170"/>
    </location>
</feature>
<dbReference type="InterPro" id="IPR045069">
    <property type="entry name" value="MATE_euk"/>
</dbReference>
<keyword evidence="5 6" id="KW-0472">Membrane</keyword>
<feature type="transmembrane region" description="Helical" evidence="6">
    <location>
        <begin position="73"/>
        <end position="93"/>
    </location>
</feature>
<evidence type="ECO:0008006" key="9">
    <source>
        <dbReference type="Google" id="ProtNLM"/>
    </source>
</evidence>
<evidence type="ECO:0000313" key="8">
    <source>
        <dbReference type="Proteomes" id="UP001648503"/>
    </source>
</evidence>
<dbReference type="NCBIfam" id="TIGR00797">
    <property type="entry name" value="matE"/>
    <property type="match status" value="1"/>
</dbReference>
<dbReference type="PANTHER" id="PTHR11206">
    <property type="entry name" value="MULTIDRUG RESISTANCE PROTEIN"/>
    <property type="match status" value="1"/>
</dbReference>
<dbReference type="Proteomes" id="UP001648503">
    <property type="component" value="Unassembled WGS sequence"/>
</dbReference>
<comment type="subcellular location">
    <subcellularLocation>
        <location evidence="1">Membrane</location>
        <topology evidence="1">Multi-pass membrane protein</topology>
    </subcellularLocation>
</comment>
<comment type="similarity">
    <text evidence="2">Belongs to the multi antimicrobial extrusion (MATE) (TC 2.A.66.1) family.</text>
</comment>
<feature type="transmembrane region" description="Helical" evidence="6">
    <location>
        <begin position="219"/>
        <end position="239"/>
    </location>
</feature>
<keyword evidence="3 6" id="KW-0812">Transmembrane</keyword>
<feature type="transmembrane region" description="Helical" evidence="6">
    <location>
        <begin position="414"/>
        <end position="435"/>
    </location>
</feature>
<feature type="transmembrane region" description="Helical" evidence="6">
    <location>
        <begin position="447"/>
        <end position="469"/>
    </location>
</feature>
<dbReference type="EMBL" id="JAFCIX010000575">
    <property type="protein sequence ID" value="KAH6586170.1"/>
    <property type="molecule type" value="Genomic_DNA"/>
</dbReference>